<accession>A0A453LMC4</accession>
<keyword evidence="3" id="KW-1185">Reference proteome</keyword>
<feature type="region of interest" description="Disordered" evidence="1">
    <location>
        <begin position="85"/>
        <end position="110"/>
    </location>
</feature>
<organism evidence="2 3">
    <name type="scientific">Aegilops tauschii subsp. strangulata</name>
    <name type="common">Goatgrass</name>
    <dbReference type="NCBI Taxonomy" id="200361"/>
    <lineage>
        <taxon>Eukaryota</taxon>
        <taxon>Viridiplantae</taxon>
        <taxon>Streptophyta</taxon>
        <taxon>Embryophyta</taxon>
        <taxon>Tracheophyta</taxon>
        <taxon>Spermatophyta</taxon>
        <taxon>Magnoliopsida</taxon>
        <taxon>Liliopsida</taxon>
        <taxon>Poales</taxon>
        <taxon>Poaceae</taxon>
        <taxon>BOP clade</taxon>
        <taxon>Pooideae</taxon>
        <taxon>Triticodae</taxon>
        <taxon>Triticeae</taxon>
        <taxon>Triticinae</taxon>
        <taxon>Aegilops</taxon>
    </lineage>
</organism>
<name>A0A453LMC4_AEGTS</name>
<reference evidence="3" key="1">
    <citation type="journal article" date="2014" name="Science">
        <title>Ancient hybridizations among the ancestral genomes of bread wheat.</title>
        <authorList>
            <consortium name="International Wheat Genome Sequencing Consortium,"/>
            <person name="Marcussen T."/>
            <person name="Sandve S.R."/>
            <person name="Heier L."/>
            <person name="Spannagl M."/>
            <person name="Pfeifer M."/>
            <person name="Jakobsen K.S."/>
            <person name="Wulff B.B."/>
            <person name="Steuernagel B."/>
            <person name="Mayer K.F."/>
            <person name="Olsen O.A."/>
        </authorList>
    </citation>
    <scope>NUCLEOTIDE SEQUENCE [LARGE SCALE GENOMIC DNA]</scope>
    <source>
        <strain evidence="3">cv. AL8/78</strain>
    </source>
</reference>
<feature type="compositionally biased region" description="Pro residues" evidence="1">
    <location>
        <begin position="37"/>
        <end position="49"/>
    </location>
</feature>
<reference evidence="3" key="2">
    <citation type="journal article" date="2017" name="Nat. Plants">
        <title>The Aegilops tauschii genome reveals multiple impacts of transposons.</title>
        <authorList>
            <person name="Zhao G."/>
            <person name="Zou C."/>
            <person name="Li K."/>
            <person name="Wang K."/>
            <person name="Li T."/>
            <person name="Gao L."/>
            <person name="Zhang X."/>
            <person name="Wang H."/>
            <person name="Yang Z."/>
            <person name="Liu X."/>
            <person name="Jiang W."/>
            <person name="Mao L."/>
            <person name="Kong X."/>
            <person name="Jiao Y."/>
            <person name="Jia J."/>
        </authorList>
    </citation>
    <scope>NUCLEOTIDE SEQUENCE [LARGE SCALE GENOMIC DNA]</scope>
    <source>
        <strain evidence="3">cv. AL8/78</strain>
    </source>
</reference>
<proteinExistence type="predicted"/>
<evidence type="ECO:0000313" key="2">
    <source>
        <dbReference type="EnsemblPlants" id="AET5Gv20839000.1"/>
    </source>
</evidence>
<reference evidence="2" key="5">
    <citation type="journal article" date="2021" name="G3 (Bethesda)">
        <title>Aegilops tauschii genome assembly Aet v5.0 features greater sequence contiguity and improved annotation.</title>
        <authorList>
            <person name="Wang L."/>
            <person name="Zhu T."/>
            <person name="Rodriguez J.C."/>
            <person name="Deal K.R."/>
            <person name="Dubcovsky J."/>
            <person name="McGuire P.E."/>
            <person name="Lux T."/>
            <person name="Spannagl M."/>
            <person name="Mayer K.F.X."/>
            <person name="Baldrich P."/>
            <person name="Meyers B.C."/>
            <person name="Huo N."/>
            <person name="Gu Y.Q."/>
            <person name="Zhou H."/>
            <person name="Devos K.M."/>
            <person name="Bennetzen J.L."/>
            <person name="Unver T."/>
            <person name="Budak H."/>
            <person name="Gulick P.J."/>
            <person name="Galiba G."/>
            <person name="Kalapos B."/>
            <person name="Nelson D.R."/>
            <person name="Li P."/>
            <person name="You F.M."/>
            <person name="Luo M.C."/>
            <person name="Dvorak J."/>
        </authorList>
    </citation>
    <scope>NUCLEOTIDE SEQUENCE [LARGE SCALE GENOMIC DNA]</scope>
    <source>
        <strain evidence="2">cv. AL8/78</strain>
    </source>
</reference>
<reference evidence="2" key="4">
    <citation type="submission" date="2019-03" db="UniProtKB">
        <authorList>
            <consortium name="EnsemblPlants"/>
        </authorList>
    </citation>
    <scope>IDENTIFICATION</scope>
</reference>
<dbReference type="Gramene" id="AET5Gv20839000.1">
    <property type="protein sequence ID" value="AET5Gv20839000.1"/>
    <property type="gene ID" value="AET5Gv20839000"/>
</dbReference>
<dbReference type="AlphaFoldDB" id="A0A453LMC4"/>
<feature type="compositionally biased region" description="Basic residues" evidence="1">
    <location>
        <begin position="1"/>
        <end position="26"/>
    </location>
</feature>
<evidence type="ECO:0000256" key="1">
    <source>
        <dbReference type="SAM" id="MobiDB-lite"/>
    </source>
</evidence>
<dbReference type="EnsemblPlants" id="AET5Gv20839000.1">
    <property type="protein sequence ID" value="AET5Gv20839000.1"/>
    <property type="gene ID" value="AET5Gv20839000"/>
</dbReference>
<reference evidence="2" key="3">
    <citation type="journal article" date="2017" name="Nature">
        <title>Genome sequence of the progenitor of the wheat D genome Aegilops tauschii.</title>
        <authorList>
            <person name="Luo M.C."/>
            <person name="Gu Y.Q."/>
            <person name="Puiu D."/>
            <person name="Wang H."/>
            <person name="Twardziok S.O."/>
            <person name="Deal K.R."/>
            <person name="Huo N."/>
            <person name="Zhu T."/>
            <person name="Wang L."/>
            <person name="Wang Y."/>
            <person name="McGuire P.E."/>
            <person name="Liu S."/>
            <person name="Long H."/>
            <person name="Ramasamy R.K."/>
            <person name="Rodriguez J.C."/>
            <person name="Van S.L."/>
            <person name="Yuan L."/>
            <person name="Wang Z."/>
            <person name="Xia Z."/>
            <person name="Xiao L."/>
            <person name="Anderson O.D."/>
            <person name="Ouyang S."/>
            <person name="Liang Y."/>
            <person name="Zimin A.V."/>
            <person name="Pertea G."/>
            <person name="Qi P."/>
            <person name="Bennetzen J.L."/>
            <person name="Dai X."/>
            <person name="Dawson M.W."/>
            <person name="Muller H.G."/>
            <person name="Kugler K."/>
            <person name="Rivarola-Duarte L."/>
            <person name="Spannagl M."/>
            <person name="Mayer K.F.X."/>
            <person name="Lu F.H."/>
            <person name="Bevan M.W."/>
            <person name="Leroy P."/>
            <person name="Li P."/>
            <person name="You F.M."/>
            <person name="Sun Q."/>
            <person name="Liu Z."/>
            <person name="Lyons E."/>
            <person name="Wicker T."/>
            <person name="Salzberg S.L."/>
            <person name="Devos K.M."/>
            <person name="Dvorak J."/>
        </authorList>
    </citation>
    <scope>NUCLEOTIDE SEQUENCE [LARGE SCALE GENOMIC DNA]</scope>
    <source>
        <strain evidence="2">cv. AL8/78</strain>
    </source>
</reference>
<sequence length="110" mass="11832">VAGPRRRRRPARARCRCGSRGGHHLPRPSSALRASPWRPPRPRPPGTPCPPLLSLLHPGSHAFCLPAGPATFFLEHALLLAGLAPSGAPLSRPLTPTEQDITKRNMSTCD</sequence>
<dbReference type="Proteomes" id="UP000015105">
    <property type="component" value="Chromosome 5D"/>
</dbReference>
<feature type="compositionally biased region" description="Low complexity" evidence="1">
    <location>
        <begin position="27"/>
        <end position="36"/>
    </location>
</feature>
<protein>
    <submittedName>
        <fullName evidence="2">Uncharacterized protein</fullName>
    </submittedName>
</protein>
<evidence type="ECO:0000313" key="3">
    <source>
        <dbReference type="Proteomes" id="UP000015105"/>
    </source>
</evidence>
<feature type="compositionally biased region" description="Polar residues" evidence="1">
    <location>
        <begin position="94"/>
        <end position="110"/>
    </location>
</feature>
<feature type="region of interest" description="Disordered" evidence="1">
    <location>
        <begin position="1"/>
        <end position="49"/>
    </location>
</feature>